<keyword evidence="3" id="KW-1185">Reference proteome</keyword>
<dbReference type="InterPro" id="IPR050490">
    <property type="entry name" value="Bact_solute-bd_prot1"/>
</dbReference>
<dbReference type="Proteomes" id="UP000243342">
    <property type="component" value="Unassembled WGS sequence"/>
</dbReference>
<dbReference type="SUPFAM" id="SSF53850">
    <property type="entry name" value="Periplasmic binding protein-like II"/>
    <property type="match status" value="1"/>
</dbReference>
<dbReference type="PANTHER" id="PTHR43649:SF30">
    <property type="entry name" value="ABC TRANSPORTER SUBSTRATE-BINDING PROTEIN"/>
    <property type="match status" value="1"/>
</dbReference>
<gene>
    <name evidence="2" type="ORF">BIV57_12980</name>
</gene>
<comment type="caution">
    <text evidence="2">The sequence shown here is derived from an EMBL/GenBank/DDBJ whole genome shotgun (WGS) entry which is preliminary data.</text>
</comment>
<dbReference type="EMBL" id="MLCF01000064">
    <property type="protein sequence ID" value="OIV37073.1"/>
    <property type="molecule type" value="Genomic_DNA"/>
</dbReference>
<dbReference type="STRING" id="1428644.BIV57_12980"/>
<name>A0A1J7BUD8_9ACTN</name>
<evidence type="ECO:0000313" key="3">
    <source>
        <dbReference type="Proteomes" id="UP000243342"/>
    </source>
</evidence>
<dbReference type="Pfam" id="PF01547">
    <property type="entry name" value="SBP_bac_1"/>
    <property type="match status" value="1"/>
</dbReference>
<dbReference type="OrthoDB" id="366726at2"/>
<proteinExistence type="predicted"/>
<protein>
    <recommendedName>
        <fullName evidence="4">ABC transporter substrate-binding protein</fullName>
    </recommendedName>
</protein>
<dbReference type="InterPro" id="IPR006059">
    <property type="entry name" value="SBP"/>
</dbReference>
<accession>A0A1J7BUD8</accession>
<evidence type="ECO:0000256" key="1">
    <source>
        <dbReference type="SAM" id="MobiDB-lite"/>
    </source>
</evidence>
<dbReference type="Gene3D" id="3.40.190.10">
    <property type="entry name" value="Periplasmic binding protein-like II"/>
    <property type="match status" value="1"/>
</dbReference>
<evidence type="ECO:0008006" key="4">
    <source>
        <dbReference type="Google" id="ProtNLM"/>
    </source>
</evidence>
<evidence type="ECO:0000313" key="2">
    <source>
        <dbReference type="EMBL" id="OIV37073.1"/>
    </source>
</evidence>
<reference evidence="2 3" key="1">
    <citation type="submission" date="2016-10" db="EMBL/GenBank/DDBJ databases">
        <title>Genome sequence of Streptomyces gilvigriseus MUSC 26.</title>
        <authorList>
            <person name="Lee L.-H."/>
            <person name="Ser H.-L."/>
        </authorList>
    </citation>
    <scope>NUCLEOTIDE SEQUENCE [LARGE SCALE GENOMIC DNA]</scope>
    <source>
        <strain evidence="2 3">MUSC 26</strain>
    </source>
</reference>
<sequence length="454" mass="46126">MAAGTLVGALALGGCGSPAPSGGTSTTSSDAAPTSTASTGGPVTLRLIAADYGGTGAASTKHYWSTVIGQFEHDHPGIGVDVQLIPWSQIDSQVSVMVKNNQVPDLLLSDSYASLASSGQLLRAQDVLSGTVRGDLNSTLRQAGSISGVQYGIPFGARPHLLVYNKDLFRKAGIESAPATWGELKDAAEKLKRSGTDTPYGMALATGTTAGSAQSGALAEATQWMLGSGASLTDGDGQLALGGSRESGALAWVQKNLVTGGLTGSQNPSGVNEEALESRFLAGKVGMMSADPSLVRRLTAASTGKGAALQYATAQMPGRTGAQTSALTTSDWMVAFKKNGNQDAVKQFLDFLYAPEQQAAFTDAGEGLLPTTGQGRDTVTAERGGDLTPWLDALRGSVTAYPEGATGWSDVESVLQNGTGKALTAAVGGGNGPAAVVERLRAAIAAAKQSETDT</sequence>
<organism evidence="2 3">
    <name type="scientific">Mangrovactinospora gilvigrisea</name>
    <dbReference type="NCBI Taxonomy" id="1428644"/>
    <lineage>
        <taxon>Bacteria</taxon>
        <taxon>Bacillati</taxon>
        <taxon>Actinomycetota</taxon>
        <taxon>Actinomycetes</taxon>
        <taxon>Kitasatosporales</taxon>
        <taxon>Streptomycetaceae</taxon>
        <taxon>Mangrovactinospora</taxon>
    </lineage>
</organism>
<dbReference type="AlphaFoldDB" id="A0A1J7BUD8"/>
<feature type="region of interest" description="Disordered" evidence="1">
    <location>
        <begin position="17"/>
        <end position="38"/>
    </location>
</feature>
<dbReference type="PANTHER" id="PTHR43649">
    <property type="entry name" value="ARABINOSE-BINDING PROTEIN-RELATED"/>
    <property type="match status" value="1"/>
</dbReference>
<dbReference type="RefSeq" id="WP_071656974.1">
    <property type="nucleotide sequence ID" value="NZ_MLCF01000064.1"/>
</dbReference>